<name>A0A916ZCQ6_9BACL</name>
<evidence type="ECO:0000313" key="9">
    <source>
        <dbReference type="EMBL" id="GGD88575.1"/>
    </source>
</evidence>
<keyword evidence="6 7" id="KW-0472">Membrane</keyword>
<feature type="domain" description="ABC transmembrane type-1" evidence="8">
    <location>
        <begin position="66"/>
        <end position="255"/>
    </location>
</feature>
<proteinExistence type="inferred from homology"/>
<dbReference type="PANTHER" id="PTHR43744">
    <property type="entry name" value="ABC TRANSPORTER PERMEASE PROTEIN MG189-RELATED-RELATED"/>
    <property type="match status" value="1"/>
</dbReference>
<dbReference type="Proteomes" id="UP000612456">
    <property type="component" value="Unassembled WGS sequence"/>
</dbReference>
<keyword evidence="2 7" id="KW-0813">Transport</keyword>
<feature type="transmembrane region" description="Helical" evidence="7">
    <location>
        <begin position="234"/>
        <end position="254"/>
    </location>
</feature>
<gene>
    <name evidence="9" type="ORF">GCM10010911_53910</name>
</gene>
<comment type="caution">
    <text evidence="9">The sequence shown here is derived from an EMBL/GenBank/DDBJ whole genome shotgun (WGS) entry which is preliminary data.</text>
</comment>
<evidence type="ECO:0000256" key="6">
    <source>
        <dbReference type="ARBA" id="ARBA00023136"/>
    </source>
</evidence>
<organism evidence="9 10">
    <name type="scientific">Paenibacillus nasutitermitis</name>
    <dbReference type="NCBI Taxonomy" id="1652958"/>
    <lineage>
        <taxon>Bacteria</taxon>
        <taxon>Bacillati</taxon>
        <taxon>Bacillota</taxon>
        <taxon>Bacilli</taxon>
        <taxon>Bacillales</taxon>
        <taxon>Paenibacillaceae</taxon>
        <taxon>Paenibacillus</taxon>
    </lineage>
</organism>
<protein>
    <submittedName>
        <fullName evidence="9">Sugar ABC transporter permease</fullName>
    </submittedName>
</protein>
<evidence type="ECO:0000256" key="3">
    <source>
        <dbReference type="ARBA" id="ARBA00022475"/>
    </source>
</evidence>
<accession>A0A916ZCQ6</accession>
<feature type="transmembrane region" description="Helical" evidence="7">
    <location>
        <begin position="65"/>
        <end position="91"/>
    </location>
</feature>
<dbReference type="CDD" id="cd06261">
    <property type="entry name" value="TM_PBP2"/>
    <property type="match status" value="1"/>
</dbReference>
<keyword evidence="10" id="KW-1185">Reference proteome</keyword>
<comment type="similarity">
    <text evidence="7">Belongs to the binding-protein-dependent transport system permease family.</text>
</comment>
<dbReference type="SUPFAM" id="SSF161098">
    <property type="entry name" value="MetI-like"/>
    <property type="match status" value="1"/>
</dbReference>
<dbReference type="RefSeq" id="WP_188996881.1">
    <property type="nucleotide sequence ID" value="NZ_BMHP01000004.1"/>
</dbReference>
<evidence type="ECO:0000313" key="10">
    <source>
        <dbReference type="Proteomes" id="UP000612456"/>
    </source>
</evidence>
<keyword evidence="4 7" id="KW-0812">Transmembrane</keyword>
<feature type="transmembrane region" description="Helical" evidence="7">
    <location>
        <begin position="103"/>
        <end position="124"/>
    </location>
</feature>
<dbReference type="InterPro" id="IPR000515">
    <property type="entry name" value="MetI-like"/>
</dbReference>
<dbReference type="EMBL" id="BMHP01000004">
    <property type="protein sequence ID" value="GGD88575.1"/>
    <property type="molecule type" value="Genomic_DNA"/>
</dbReference>
<comment type="subcellular location">
    <subcellularLocation>
        <location evidence="1 7">Cell membrane</location>
        <topology evidence="1 7">Multi-pass membrane protein</topology>
    </subcellularLocation>
</comment>
<keyword evidence="5 7" id="KW-1133">Transmembrane helix</keyword>
<feature type="transmembrane region" description="Helical" evidence="7">
    <location>
        <begin position="12"/>
        <end position="30"/>
    </location>
</feature>
<evidence type="ECO:0000256" key="1">
    <source>
        <dbReference type="ARBA" id="ARBA00004651"/>
    </source>
</evidence>
<dbReference type="GO" id="GO:0005886">
    <property type="term" value="C:plasma membrane"/>
    <property type="evidence" value="ECO:0007669"/>
    <property type="project" value="UniProtKB-SubCell"/>
</dbReference>
<dbReference type="InterPro" id="IPR035906">
    <property type="entry name" value="MetI-like_sf"/>
</dbReference>
<dbReference type="GO" id="GO:0055085">
    <property type="term" value="P:transmembrane transport"/>
    <property type="evidence" value="ECO:0007669"/>
    <property type="project" value="InterPro"/>
</dbReference>
<evidence type="ECO:0000259" key="8">
    <source>
        <dbReference type="PROSITE" id="PS50928"/>
    </source>
</evidence>
<evidence type="ECO:0000256" key="7">
    <source>
        <dbReference type="RuleBase" id="RU363032"/>
    </source>
</evidence>
<dbReference type="PANTHER" id="PTHR43744:SF12">
    <property type="entry name" value="ABC TRANSPORTER PERMEASE PROTEIN MG189-RELATED"/>
    <property type="match status" value="1"/>
</dbReference>
<evidence type="ECO:0000256" key="5">
    <source>
        <dbReference type="ARBA" id="ARBA00022989"/>
    </source>
</evidence>
<dbReference type="PROSITE" id="PS50928">
    <property type="entry name" value="ABC_TM1"/>
    <property type="match status" value="1"/>
</dbReference>
<reference evidence="9" key="1">
    <citation type="journal article" date="2014" name="Int. J. Syst. Evol. Microbiol.">
        <title>Complete genome sequence of Corynebacterium casei LMG S-19264T (=DSM 44701T), isolated from a smear-ripened cheese.</title>
        <authorList>
            <consortium name="US DOE Joint Genome Institute (JGI-PGF)"/>
            <person name="Walter F."/>
            <person name="Albersmeier A."/>
            <person name="Kalinowski J."/>
            <person name="Ruckert C."/>
        </authorList>
    </citation>
    <scope>NUCLEOTIDE SEQUENCE</scope>
    <source>
        <strain evidence="9">CGMCC 1.15178</strain>
    </source>
</reference>
<reference evidence="9" key="2">
    <citation type="submission" date="2020-09" db="EMBL/GenBank/DDBJ databases">
        <authorList>
            <person name="Sun Q."/>
            <person name="Zhou Y."/>
        </authorList>
    </citation>
    <scope>NUCLEOTIDE SEQUENCE</scope>
    <source>
        <strain evidence="9">CGMCC 1.15178</strain>
    </source>
</reference>
<dbReference type="Gene3D" id="1.10.3720.10">
    <property type="entry name" value="MetI-like"/>
    <property type="match status" value="1"/>
</dbReference>
<evidence type="ECO:0000256" key="2">
    <source>
        <dbReference type="ARBA" id="ARBA00022448"/>
    </source>
</evidence>
<dbReference type="Pfam" id="PF00528">
    <property type="entry name" value="BPD_transp_1"/>
    <property type="match status" value="1"/>
</dbReference>
<evidence type="ECO:0000256" key="4">
    <source>
        <dbReference type="ARBA" id="ARBA00022692"/>
    </source>
</evidence>
<sequence>MTNRISVTSINALFAGLVLVSVAPFIYMLLTSFRHTYVLDFSFDFKEMDFQNYITIFRNYSFLDYFWNSLFVVTAACVFNTIISSLAGYAFAKKSFPGKEAIFWVYIATMIVPAQVTLIPTFMIMRELHLLNNLIALFLPVINAFGVFLCRQFMKDGIPDELIEAAKIDGCKELKIFTTIVIPLAKPVLVSLAVFTFITTWNDFIWPLIIITDSAKQTLTLALSTLQGSYATNYGLVTAGATLTFLPPFIFYMFMQKQFVEGIAFSGIKG</sequence>
<feature type="transmembrane region" description="Helical" evidence="7">
    <location>
        <begin position="130"/>
        <end position="150"/>
    </location>
</feature>
<dbReference type="AlphaFoldDB" id="A0A916ZCQ6"/>
<keyword evidence="3" id="KW-1003">Cell membrane</keyword>